<accession>B8JA56</accession>
<evidence type="ECO:0000313" key="3">
    <source>
        <dbReference type="Proteomes" id="UP000007089"/>
    </source>
</evidence>
<dbReference type="Proteomes" id="UP000007089">
    <property type="component" value="Chromosome"/>
</dbReference>
<gene>
    <name evidence="2" type="ordered locus">A2cp1_2237</name>
</gene>
<organism evidence="2 3">
    <name type="scientific">Anaeromyxobacter dehalogenans (strain ATCC BAA-258 / DSM 21875 / 2CP-1)</name>
    <dbReference type="NCBI Taxonomy" id="455488"/>
    <lineage>
        <taxon>Bacteria</taxon>
        <taxon>Pseudomonadati</taxon>
        <taxon>Myxococcota</taxon>
        <taxon>Myxococcia</taxon>
        <taxon>Myxococcales</taxon>
        <taxon>Cystobacterineae</taxon>
        <taxon>Anaeromyxobacteraceae</taxon>
        <taxon>Anaeromyxobacter</taxon>
    </lineage>
</organism>
<reference evidence="2" key="1">
    <citation type="submission" date="2009-01" db="EMBL/GenBank/DDBJ databases">
        <title>Complete sequence of Anaeromyxobacter dehalogenans 2CP-1.</title>
        <authorList>
            <consortium name="US DOE Joint Genome Institute"/>
            <person name="Lucas S."/>
            <person name="Copeland A."/>
            <person name="Lapidus A."/>
            <person name="Glavina del Rio T."/>
            <person name="Dalin E."/>
            <person name="Tice H."/>
            <person name="Bruce D."/>
            <person name="Goodwin L."/>
            <person name="Pitluck S."/>
            <person name="Saunders E."/>
            <person name="Brettin T."/>
            <person name="Detter J.C."/>
            <person name="Han C."/>
            <person name="Larimer F."/>
            <person name="Land M."/>
            <person name="Hauser L."/>
            <person name="Kyrpides N."/>
            <person name="Ovchinnikova G."/>
            <person name="Beliaev A.S."/>
            <person name="Richardson P."/>
        </authorList>
    </citation>
    <scope>NUCLEOTIDE SEQUENCE</scope>
    <source>
        <strain evidence="2">2CP-1</strain>
    </source>
</reference>
<evidence type="ECO:0008006" key="4">
    <source>
        <dbReference type="Google" id="ProtNLM"/>
    </source>
</evidence>
<dbReference type="KEGG" id="acp:A2cp1_2237"/>
<name>B8JA56_ANAD2</name>
<dbReference type="EMBL" id="CP001359">
    <property type="protein sequence ID" value="ACL65575.1"/>
    <property type="molecule type" value="Genomic_DNA"/>
</dbReference>
<evidence type="ECO:0000313" key="2">
    <source>
        <dbReference type="EMBL" id="ACL65575.1"/>
    </source>
</evidence>
<feature type="region of interest" description="Disordered" evidence="1">
    <location>
        <begin position="36"/>
        <end position="77"/>
    </location>
</feature>
<dbReference type="RefSeq" id="WP_012526175.1">
    <property type="nucleotide sequence ID" value="NC_011891.1"/>
</dbReference>
<protein>
    <recommendedName>
        <fullName evidence="4">Tetratricopeptide repeat protein</fullName>
    </recommendedName>
</protein>
<sequence>MARSSGRLDAARKAYREALEAARAQPTPEAWARLLAAGKELSAAEDPRSRSRRGRRPEPRAAPEGGAEVADHIEGIE</sequence>
<evidence type="ECO:0000256" key="1">
    <source>
        <dbReference type="SAM" id="MobiDB-lite"/>
    </source>
</evidence>
<proteinExistence type="predicted"/>
<keyword evidence="3" id="KW-1185">Reference proteome</keyword>
<dbReference type="AlphaFoldDB" id="B8JA56"/>
<dbReference type="HOGENOM" id="CLU_2646564_0_0_7"/>